<dbReference type="GO" id="GO:0097248">
    <property type="term" value="P:maintenance of protein location in cell cortex of cell tip"/>
    <property type="evidence" value="ECO:0007669"/>
    <property type="project" value="EnsemblFungi"/>
</dbReference>
<feature type="compositionally biased region" description="Pro residues" evidence="1">
    <location>
        <begin position="295"/>
        <end position="306"/>
    </location>
</feature>
<reference evidence="2 3" key="1">
    <citation type="journal article" date="2011" name="Science">
        <title>Comparative functional genomics of the fission yeasts.</title>
        <authorList>
            <person name="Rhind N."/>
            <person name="Chen Z."/>
            <person name="Yassour M."/>
            <person name="Thompson D.A."/>
            <person name="Haas B.J."/>
            <person name="Habib N."/>
            <person name="Wapinski I."/>
            <person name="Roy S."/>
            <person name="Lin M.F."/>
            <person name="Heiman D.I."/>
            <person name="Young S.K."/>
            <person name="Furuya K."/>
            <person name="Guo Y."/>
            <person name="Pidoux A."/>
            <person name="Chen H.M."/>
            <person name="Robbertse B."/>
            <person name="Goldberg J.M."/>
            <person name="Aoki K."/>
            <person name="Bayne E.H."/>
            <person name="Berlin A.M."/>
            <person name="Desjardins C.A."/>
            <person name="Dobbs E."/>
            <person name="Dukaj L."/>
            <person name="Fan L."/>
            <person name="FitzGerald M.G."/>
            <person name="French C."/>
            <person name="Gujja S."/>
            <person name="Hansen K."/>
            <person name="Keifenheim D."/>
            <person name="Levin J.Z."/>
            <person name="Mosher R.A."/>
            <person name="Mueller C.A."/>
            <person name="Pfiffner J."/>
            <person name="Priest M."/>
            <person name="Russ C."/>
            <person name="Smialowska A."/>
            <person name="Swoboda P."/>
            <person name="Sykes S.M."/>
            <person name="Vaughn M."/>
            <person name="Vengrova S."/>
            <person name="Yoder R."/>
            <person name="Zeng Q."/>
            <person name="Allshire R."/>
            <person name="Baulcombe D."/>
            <person name="Birren B.W."/>
            <person name="Brown W."/>
            <person name="Ekwall K."/>
            <person name="Kellis M."/>
            <person name="Leatherwood J."/>
            <person name="Levin H."/>
            <person name="Margalit H."/>
            <person name="Martienssen R."/>
            <person name="Nieduszynski C.A."/>
            <person name="Spatafora J.W."/>
            <person name="Friedman N."/>
            <person name="Dalgaard J.Z."/>
            <person name="Baumann P."/>
            <person name="Niki H."/>
            <person name="Regev A."/>
            <person name="Nusbaum C."/>
        </authorList>
    </citation>
    <scope>NUCLEOTIDE SEQUENCE [LARGE SCALE GENOMIC DNA]</scope>
    <source>
        <strain evidence="3">OY26 / ATCC MYA-4695 / CBS 11777 / NBRC 106824 / NRRL Y48691</strain>
    </source>
</reference>
<proteinExistence type="predicted"/>
<evidence type="ECO:0000313" key="2">
    <source>
        <dbReference type="EMBL" id="EPY49488.1"/>
    </source>
</evidence>
<accession>S9VNG0</accession>
<dbReference type="GO" id="GO:0043495">
    <property type="term" value="F:protein-membrane adaptor activity"/>
    <property type="evidence" value="ECO:0007669"/>
    <property type="project" value="EnsemblFungi"/>
</dbReference>
<organism evidence="2 3">
    <name type="scientific">Schizosaccharomyces cryophilus (strain OY26 / ATCC MYA-4695 / CBS 11777 / NBRC 106824 / NRRL Y48691)</name>
    <name type="common">Fission yeast</name>
    <dbReference type="NCBI Taxonomy" id="653667"/>
    <lineage>
        <taxon>Eukaryota</taxon>
        <taxon>Fungi</taxon>
        <taxon>Dikarya</taxon>
        <taxon>Ascomycota</taxon>
        <taxon>Taphrinomycotina</taxon>
        <taxon>Schizosaccharomycetes</taxon>
        <taxon>Schizosaccharomycetales</taxon>
        <taxon>Schizosaccharomycetaceae</taxon>
        <taxon>Schizosaccharomyces</taxon>
    </lineage>
</organism>
<protein>
    <submittedName>
        <fullName evidence="2">Tea1 anchoring protein Mod5</fullName>
    </submittedName>
</protein>
<dbReference type="GO" id="GO:0009898">
    <property type="term" value="C:cytoplasmic side of plasma membrane"/>
    <property type="evidence" value="ECO:0007669"/>
    <property type="project" value="EnsemblFungi"/>
</dbReference>
<gene>
    <name evidence="2" type="ORF">SPOG_01373</name>
</gene>
<dbReference type="AlphaFoldDB" id="S9VNG0"/>
<evidence type="ECO:0000313" key="3">
    <source>
        <dbReference type="Proteomes" id="UP000015464"/>
    </source>
</evidence>
<dbReference type="GO" id="GO:0032153">
    <property type="term" value="C:cell division site"/>
    <property type="evidence" value="ECO:0007669"/>
    <property type="project" value="EnsemblFungi"/>
</dbReference>
<dbReference type="GO" id="GO:0061245">
    <property type="term" value="P:establishment or maintenance of bipolar cell polarity"/>
    <property type="evidence" value="ECO:0007669"/>
    <property type="project" value="EnsemblFungi"/>
</dbReference>
<feature type="compositionally biased region" description="Polar residues" evidence="1">
    <location>
        <begin position="281"/>
        <end position="293"/>
    </location>
</feature>
<dbReference type="HOGENOM" id="CLU_535461_0_0_1"/>
<dbReference type="OrthoDB" id="5387539at2759"/>
<feature type="compositionally biased region" description="Polar residues" evidence="1">
    <location>
        <begin position="408"/>
        <end position="443"/>
    </location>
</feature>
<dbReference type="OMA" id="MKSAATY"/>
<feature type="region of interest" description="Disordered" evidence="1">
    <location>
        <begin position="1"/>
        <end position="101"/>
    </location>
</feature>
<feature type="compositionally biased region" description="Basic and acidic residues" evidence="1">
    <location>
        <begin position="18"/>
        <end position="27"/>
    </location>
</feature>
<feature type="region of interest" description="Disordered" evidence="1">
    <location>
        <begin position="250"/>
        <end position="344"/>
    </location>
</feature>
<dbReference type="EMBL" id="KE546995">
    <property type="protein sequence ID" value="EPY49488.1"/>
    <property type="molecule type" value="Genomic_DNA"/>
</dbReference>
<feature type="compositionally biased region" description="Polar residues" evidence="1">
    <location>
        <begin position="88"/>
        <end position="101"/>
    </location>
</feature>
<feature type="compositionally biased region" description="Polar residues" evidence="1">
    <location>
        <begin position="379"/>
        <end position="396"/>
    </location>
</feature>
<dbReference type="GO" id="GO:0051285">
    <property type="term" value="C:cell cortex of cell tip"/>
    <property type="evidence" value="ECO:0007669"/>
    <property type="project" value="EnsemblFungi"/>
</dbReference>
<keyword evidence="3" id="KW-1185">Reference proteome</keyword>
<dbReference type="Proteomes" id="UP000015464">
    <property type="component" value="Unassembled WGS sequence"/>
</dbReference>
<evidence type="ECO:0000256" key="1">
    <source>
        <dbReference type="SAM" id="MobiDB-lite"/>
    </source>
</evidence>
<dbReference type="GeneID" id="25035702"/>
<dbReference type="RefSeq" id="XP_013025515.1">
    <property type="nucleotide sequence ID" value="XM_013170061.1"/>
</dbReference>
<sequence>MSVLAPNSSIPSFWRTNFQDKYRESRPRTTTALPPDDLSDVDEVPNASQHDVSPVKTEFLSDVSDGPITNEQGRESPLNPYNFIRRPFTSSGPSSTSVPMHSFTSPNKEIIDLNSPSLHQERSFSFFPNDQINRESLPNSMFAIPTTNLKSNYRAFDVGTETRRHYLELSQIQNRQRYANRIKSASPALLDTSTLDSRLNFTMERLERSIAQLSKNTMRAVSHLENPPRDIPIPKINSKHAAWPLQQSAALPADSSKSRPYSVPAPSPSQSEEYEAMKSAATYSPARTLNKQNPPESPMPPLPSNPTSPSAEKQEKQVINSGMHSPNVHEPNFHPADDASTASSDAISRSVHSFQPLPNSSDLFFKLHLSSVDNDIDSSHQQDVSVSNSYNPSSRNEFTDSPAPYVRENSQLLKSSPFRGTSKSNANPSPQEDVSIVSDYNNSLHHKSIHPQTREKDIITSNPELRSFAATESAAPRPASSKQQTPKASDQAPKKKKKSKLEKLCCIIA</sequence>
<feature type="compositionally biased region" description="Polar residues" evidence="1">
    <location>
        <begin position="1"/>
        <end position="17"/>
    </location>
</feature>
<name>S9VNG0_SCHCR</name>
<feature type="region of interest" description="Disordered" evidence="1">
    <location>
        <begin position="376"/>
        <end position="509"/>
    </location>
</feature>